<accession>C0PC43</accession>
<evidence type="ECO:0000256" key="1">
    <source>
        <dbReference type="SAM" id="MobiDB-lite"/>
    </source>
</evidence>
<evidence type="ECO:0000313" key="2">
    <source>
        <dbReference type="EMBL" id="ACN31738.1"/>
    </source>
</evidence>
<dbReference type="AlphaFoldDB" id="C0PC43"/>
<sequence length="130" mass="14268">MEQQQAPSSLHQASPFPVTSPSRASPLPVDEHAVSPCSNLPSPWSWTLRRCRRGDRPLELGGGPLAVVCMQRRPSSWLLARTLSVPEHANIQAASPNVFVDPDDLSFNCTLLASRSEALCHARPYKSLTR</sequence>
<proteinExistence type="evidence at transcript level"/>
<name>C0PC43_MAIZE</name>
<organism evidence="2">
    <name type="scientific">Zea mays</name>
    <name type="common">Maize</name>
    <dbReference type="NCBI Taxonomy" id="4577"/>
    <lineage>
        <taxon>Eukaryota</taxon>
        <taxon>Viridiplantae</taxon>
        <taxon>Streptophyta</taxon>
        <taxon>Embryophyta</taxon>
        <taxon>Tracheophyta</taxon>
        <taxon>Spermatophyta</taxon>
        <taxon>Magnoliopsida</taxon>
        <taxon>Liliopsida</taxon>
        <taxon>Poales</taxon>
        <taxon>Poaceae</taxon>
        <taxon>PACMAD clade</taxon>
        <taxon>Panicoideae</taxon>
        <taxon>Andropogonodae</taxon>
        <taxon>Andropogoneae</taxon>
        <taxon>Tripsacinae</taxon>
        <taxon>Zea</taxon>
    </lineage>
</organism>
<protein>
    <submittedName>
        <fullName evidence="2">Uncharacterized protein</fullName>
    </submittedName>
</protein>
<dbReference type="EMBL" id="BT065862">
    <property type="protein sequence ID" value="ACN31738.1"/>
    <property type="molecule type" value="mRNA"/>
</dbReference>
<feature type="compositionally biased region" description="Polar residues" evidence="1">
    <location>
        <begin position="1"/>
        <end position="23"/>
    </location>
</feature>
<dbReference type="HOGENOM" id="CLU_131753_0_0_1"/>
<reference evidence="2" key="1">
    <citation type="journal article" date="2009" name="PLoS Genet.">
        <title>Sequencing, mapping, and analysis of 27,455 maize full-length cDNAs.</title>
        <authorList>
            <person name="Soderlund C."/>
            <person name="Descour A."/>
            <person name="Kudrna D."/>
            <person name="Bomhoff M."/>
            <person name="Boyd L."/>
            <person name="Currie J."/>
            <person name="Angelova A."/>
            <person name="Collura K."/>
            <person name="Wissotski M."/>
            <person name="Ashley E."/>
            <person name="Morrow D."/>
            <person name="Fernandes J."/>
            <person name="Walbot V."/>
            <person name="Yu Y."/>
        </authorList>
    </citation>
    <scope>NUCLEOTIDE SEQUENCE</scope>
    <source>
        <strain evidence="2">B73</strain>
    </source>
</reference>
<feature type="region of interest" description="Disordered" evidence="1">
    <location>
        <begin position="1"/>
        <end position="41"/>
    </location>
</feature>